<reference evidence="14" key="2">
    <citation type="submission" date="2025-09" db="UniProtKB">
        <authorList>
            <consortium name="Ensembl"/>
        </authorList>
    </citation>
    <scope>IDENTIFICATION</scope>
</reference>
<keyword evidence="15" id="KW-1185">Reference proteome</keyword>
<keyword evidence="4" id="KW-0479">Metal-binding</keyword>
<dbReference type="GO" id="GO:0008270">
    <property type="term" value="F:zinc ion binding"/>
    <property type="evidence" value="ECO:0007669"/>
    <property type="project" value="UniProtKB-KW"/>
</dbReference>
<dbReference type="Proteomes" id="UP000694424">
    <property type="component" value="Unplaced"/>
</dbReference>
<dbReference type="FunFam" id="3.30.160.60:FF:001270">
    <property type="entry name" value="zinc finger protein 583 isoform X1"/>
    <property type="match status" value="1"/>
</dbReference>
<comment type="subcellular location">
    <subcellularLocation>
        <location evidence="2">Nucleus</location>
    </subcellularLocation>
</comment>
<evidence type="ECO:0000256" key="8">
    <source>
        <dbReference type="ARBA" id="ARBA00023015"/>
    </source>
</evidence>
<feature type="domain" description="C2H2-type" evidence="13">
    <location>
        <begin position="63"/>
        <end position="90"/>
    </location>
</feature>
<keyword evidence="7" id="KW-0862">Zinc</keyword>
<dbReference type="Gene3D" id="3.30.160.60">
    <property type="entry name" value="Classic Zinc Finger"/>
    <property type="match status" value="4"/>
</dbReference>
<evidence type="ECO:0000256" key="10">
    <source>
        <dbReference type="ARBA" id="ARBA00023163"/>
    </source>
</evidence>
<dbReference type="PANTHER" id="PTHR23226">
    <property type="entry name" value="ZINC FINGER AND SCAN DOMAIN-CONTAINING"/>
    <property type="match status" value="1"/>
</dbReference>
<evidence type="ECO:0000256" key="9">
    <source>
        <dbReference type="ARBA" id="ARBA00023125"/>
    </source>
</evidence>
<dbReference type="PROSITE" id="PS50157">
    <property type="entry name" value="ZINC_FINGER_C2H2_2"/>
    <property type="match status" value="4"/>
</dbReference>
<dbReference type="FunFam" id="3.30.160.60:FF:000352">
    <property type="entry name" value="zinc finger protein 3 homolog"/>
    <property type="match status" value="1"/>
</dbReference>
<dbReference type="Ensembl" id="ENSAOWT00000007737.1">
    <property type="protein sequence ID" value="ENSAOWP00000006838.1"/>
    <property type="gene ID" value="ENSAOWG00000004704.1"/>
</dbReference>
<proteinExistence type="inferred from homology"/>
<dbReference type="GO" id="GO:0000981">
    <property type="term" value="F:DNA-binding transcription factor activity, RNA polymerase II-specific"/>
    <property type="evidence" value="ECO:0007669"/>
    <property type="project" value="TreeGrafter"/>
</dbReference>
<comment type="function">
    <text evidence="1">May be involved in transcriptional regulation.</text>
</comment>
<keyword evidence="11" id="KW-0539">Nucleus</keyword>
<evidence type="ECO:0000313" key="14">
    <source>
        <dbReference type="Ensembl" id="ENSAOWP00000006838.1"/>
    </source>
</evidence>
<dbReference type="PANTHER" id="PTHR23226:SF416">
    <property type="entry name" value="FI01424P"/>
    <property type="match status" value="1"/>
</dbReference>
<evidence type="ECO:0000256" key="12">
    <source>
        <dbReference type="PROSITE-ProRule" id="PRU00042"/>
    </source>
</evidence>
<evidence type="ECO:0000256" key="2">
    <source>
        <dbReference type="ARBA" id="ARBA00004123"/>
    </source>
</evidence>
<dbReference type="Pfam" id="PF13465">
    <property type="entry name" value="zf-H2C2_2"/>
    <property type="match status" value="1"/>
</dbReference>
<keyword evidence="10" id="KW-0804">Transcription</keyword>
<evidence type="ECO:0000256" key="4">
    <source>
        <dbReference type="ARBA" id="ARBA00022723"/>
    </source>
</evidence>
<dbReference type="InterPro" id="IPR013087">
    <property type="entry name" value="Znf_C2H2_type"/>
</dbReference>
<protein>
    <recommendedName>
        <fullName evidence="13">C2H2-type domain-containing protein</fullName>
    </recommendedName>
</protein>
<name>A0A8B9PAS4_APTOW</name>
<evidence type="ECO:0000256" key="7">
    <source>
        <dbReference type="ARBA" id="ARBA00022833"/>
    </source>
</evidence>
<keyword evidence="5" id="KW-0677">Repeat</keyword>
<evidence type="ECO:0000256" key="11">
    <source>
        <dbReference type="ARBA" id="ARBA00023242"/>
    </source>
</evidence>
<keyword evidence="8" id="KW-0805">Transcription regulation</keyword>
<dbReference type="PROSITE" id="PS00028">
    <property type="entry name" value="ZINC_FINGER_C2H2_1"/>
    <property type="match status" value="4"/>
</dbReference>
<dbReference type="GO" id="GO:0000978">
    <property type="term" value="F:RNA polymerase II cis-regulatory region sequence-specific DNA binding"/>
    <property type="evidence" value="ECO:0007669"/>
    <property type="project" value="TreeGrafter"/>
</dbReference>
<sequence>MRCLWEGLPCMKSVNTNGSYRPSQKSQLREKPYKCNKCQESFSQKKTLVIHQRVHSGRSGGVLGCSYCGKTFSHPSNLIRHQRIHTGERPYQCSECSKSFTQKQHLLQHQKIHLRERNRVERLFQCHLCGKRFVLRRSFIKHQESHTQETQVTLANWHGADTRGLVMPSV</sequence>
<dbReference type="Pfam" id="PF00096">
    <property type="entry name" value="zf-C2H2"/>
    <property type="match status" value="2"/>
</dbReference>
<evidence type="ECO:0000259" key="13">
    <source>
        <dbReference type="PROSITE" id="PS50157"/>
    </source>
</evidence>
<dbReference type="SUPFAM" id="SSF57667">
    <property type="entry name" value="beta-beta-alpha zinc fingers"/>
    <property type="match status" value="3"/>
</dbReference>
<evidence type="ECO:0000313" key="15">
    <source>
        <dbReference type="Proteomes" id="UP000694424"/>
    </source>
</evidence>
<keyword evidence="9" id="KW-0238">DNA-binding</keyword>
<keyword evidence="6 12" id="KW-0863">Zinc-finger</keyword>
<feature type="domain" description="C2H2-type" evidence="13">
    <location>
        <begin position="33"/>
        <end position="60"/>
    </location>
</feature>
<dbReference type="GO" id="GO:0005634">
    <property type="term" value="C:nucleus"/>
    <property type="evidence" value="ECO:0007669"/>
    <property type="project" value="UniProtKB-SubCell"/>
</dbReference>
<dbReference type="FunFam" id="3.30.160.60:FF:000360">
    <property type="entry name" value="zinc finger protein 572"/>
    <property type="match status" value="1"/>
</dbReference>
<reference evidence="14" key="1">
    <citation type="submission" date="2025-08" db="UniProtKB">
        <authorList>
            <consortium name="Ensembl"/>
        </authorList>
    </citation>
    <scope>IDENTIFICATION</scope>
</reference>
<feature type="domain" description="C2H2-type" evidence="13">
    <location>
        <begin position="124"/>
        <end position="151"/>
    </location>
</feature>
<dbReference type="InterPro" id="IPR036236">
    <property type="entry name" value="Znf_C2H2_sf"/>
</dbReference>
<organism evidence="14 15">
    <name type="scientific">Apteryx owenii</name>
    <name type="common">Little spotted kiwi</name>
    <dbReference type="NCBI Taxonomy" id="8824"/>
    <lineage>
        <taxon>Eukaryota</taxon>
        <taxon>Metazoa</taxon>
        <taxon>Chordata</taxon>
        <taxon>Craniata</taxon>
        <taxon>Vertebrata</taxon>
        <taxon>Euteleostomi</taxon>
        <taxon>Archelosauria</taxon>
        <taxon>Archosauria</taxon>
        <taxon>Dinosauria</taxon>
        <taxon>Saurischia</taxon>
        <taxon>Theropoda</taxon>
        <taxon>Coelurosauria</taxon>
        <taxon>Aves</taxon>
        <taxon>Palaeognathae</taxon>
        <taxon>Apterygiformes</taxon>
        <taxon>Apterygidae</taxon>
        <taxon>Apteryx</taxon>
    </lineage>
</organism>
<dbReference type="SMART" id="SM00355">
    <property type="entry name" value="ZnF_C2H2"/>
    <property type="match status" value="4"/>
</dbReference>
<evidence type="ECO:0000256" key="1">
    <source>
        <dbReference type="ARBA" id="ARBA00003767"/>
    </source>
</evidence>
<dbReference type="AlphaFoldDB" id="A0A8B9PAS4"/>
<feature type="domain" description="C2H2-type" evidence="13">
    <location>
        <begin position="91"/>
        <end position="118"/>
    </location>
</feature>
<evidence type="ECO:0000256" key="6">
    <source>
        <dbReference type="ARBA" id="ARBA00022771"/>
    </source>
</evidence>
<comment type="similarity">
    <text evidence="3">Belongs to the krueppel C2H2-type zinc-finger protein family.</text>
</comment>
<accession>A0A8B9PAS4</accession>
<evidence type="ECO:0000256" key="5">
    <source>
        <dbReference type="ARBA" id="ARBA00022737"/>
    </source>
</evidence>
<evidence type="ECO:0000256" key="3">
    <source>
        <dbReference type="ARBA" id="ARBA00006991"/>
    </source>
</evidence>